<keyword evidence="2" id="KW-0812">Transmembrane</keyword>
<reference evidence="3 4" key="1">
    <citation type="submission" date="2019-01" db="EMBL/GenBank/DDBJ databases">
        <authorList>
            <person name="B I."/>
            <person name="Ch S."/>
            <person name="Ch V.R."/>
        </authorList>
    </citation>
    <scope>NUCLEOTIDE SEQUENCE [LARGE SCALE GENOMIC DNA]</scope>
    <source>
        <strain evidence="3 4">JC507</strain>
    </source>
</reference>
<feature type="compositionally biased region" description="Basic and acidic residues" evidence="1">
    <location>
        <begin position="559"/>
        <end position="568"/>
    </location>
</feature>
<sequence length="568" mass="64419">METKNQNIVKPSKGKLEVIKKDLTEKINDSTEDLFRLVTFWSWWMTLRSSQSILKILHQSRAVLLGKLEFLRQDFEKNVVLFKQLSQNFMRLTSVAGEDKMLDIQAEQQEVIAKSNLGRTYSAHAHDYITGNYTKAKFLQSDSEINFSEAESIKSDNYLQAVKNLDLEVKTYPAKPELEFSELTALQTQAVASEVPQEQALVDKSNERTPMRSQPKQVIYTMVGDAPDYYTAEEQFEEAMYASGENYASQYTNPSKENADSVKLSTTSKEVLKQPTYNQNILGHIGLDKVVWVAFVYFIAIAGEVLIFASIFGLVFNFSPIKSMVTGLAPLLLSFGIGIALFGTILNFIKNNNSIIKKLFSSRFMAIAMIIALLYAAAMGLLYKNTIDKDDILGQMTIQKQELYEYNPEIIDEDMTAEERETKIKEKGDKIGETNAKLVELQEGPMATVAKLTIAFSSLIFLLFSGITFGVFILFLSSYKLQKAINRIENRLPNIEAEFYAQKNVISEVDNLSHRILRLLGQKRFVEKLLVSDETKEILYTPPAKEEPKPTFSSNGKYHHSEHFNTNL</sequence>
<feature type="transmembrane region" description="Helical" evidence="2">
    <location>
        <begin position="361"/>
        <end position="383"/>
    </location>
</feature>
<accession>A0ABY2R823</accession>
<evidence type="ECO:0000256" key="2">
    <source>
        <dbReference type="SAM" id="Phobius"/>
    </source>
</evidence>
<comment type="caution">
    <text evidence="3">The sequence shown here is derived from an EMBL/GenBank/DDBJ whole genome shotgun (WGS) entry which is preliminary data.</text>
</comment>
<dbReference type="Proteomes" id="UP000306038">
    <property type="component" value="Unassembled WGS sequence"/>
</dbReference>
<dbReference type="EMBL" id="SDLV01000016">
    <property type="protein sequence ID" value="THV60718.1"/>
    <property type="molecule type" value="Genomic_DNA"/>
</dbReference>
<feature type="transmembrane region" description="Helical" evidence="2">
    <location>
        <begin position="328"/>
        <end position="349"/>
    </location>
</feature>
<dbReference type="RefSeq" id="WP_136521970.1">
    <property type="nucleotide sequence ID" value="NZ_SDLV01000016.1"/>
</dbReference>
<feature type="transmembrane region" description="Helical" evidence="2">
    <location>
        <begin position="290"/>
        <end position="316"/>
    </location>
</feature>
<keyword evidence="4" id="KW-1185">Reference proteome</keyword>
<organism evidence="3 4">
    <name type="scientific">Chryseobacterium candidae</name>
    <dbReference type="NCBI Taxonomy" id="1978493"/>
    <lineage>
        <taxon>Bacteria</taxon>
        <taxon>Pseudomonadati</taxon>
        <taxon>Bacteroidota</taxon>
        <taxon>Flavobacteriia</taxon>
        <taxon>Flavobacteriales</taxon>
        <taxon>Weeksellaceae</taxon>
        <taxon>Chryseobacterium group</taxon>
        <taxon>Chryseobacterium</taxon>
    </lineage>
</organism>
<keyword evidence="2" id="KW-1133">Transmembrane helix</keyword>
<name>A0ABY2R823_9FLAO</name>
<evidence type="ECO:0000256" key="1">
    <source>
        <dbReference type="SAM" id="MobiDB-lite"/>
    </source>
</evidence>
<proteinExistence type="predicted"/>
<protein>
    <submittedName>
        <fullName evidence="3">Uncharacterized protein</fullName>
    </submittedName>
</protein>
<feature type="transmembrane region" description="Helical" evidence="2">
    <location>
        <begin position="454"/>
        <end position="477"/>
    </location>
</feature>
<evidence type="ECO:0000313" key="3">
    <source>
        <dbReference type="EMBL" id="THV60718.1"/>
    </source>
</evidence>
<evidence type="ECO:0000313" key="4">
    <source>
        <dbReference type="Proteomes" id="UP000306038"/>
    </source>
</evidence>
<gene>
    <name evidence="3" type="ORF">EK417_09025</name>
</gene>
<keyword evidence="2" id="KW-0472">Membrane</keyword>
<feature type="region of interest" description="Disordered" evidence="1">
    <location>
        <begin position="542"/>
        <end position="568"/>
    </location>
</feature>